<organism evidence="1">
    <name type="scientific">Trypanosoma vivax (strain Y486)</name>
    <dbReference type="NCBI Taxonomy" id="1055687"/>
    <lineage>
        <taxon>Eukaryota</taxon>
        <taxon>Discoba</taxon>
        <taxon>Euglenozoa</taxon>
        <taxon>Kinetoplastea</taxon>
        <taxon>Metakinetoplastina</taxon>
        <taxon>Trypanosomatida</taxon>
        <taxon>Trypanosomatidae</taxon>
        <taxon>Trypanosoma</taxon>
        <taxon>Duttonella</taxon>
    </lineage>
</organism>
<reference evidence="1" key="1">
    <citation type="journal article" date="2012" name="Proc. Natl. Acad. Sci. U.S.A.">
        <title>Antigenic diversity is generated by distinct evolutionary mechanisms in African trypanosome species.</title>
        <authorList>
            <person name="Jackson A.P."/>
            <person name="Berry A."/>
            <person name="Aslett M."/>
            <person name="Allison H.C."/>
            <person name="Burton P."/>
            <person name="Vavrova-Anderson J."/>
            <person name="Brown R."/>
            <person name="Browne H."/>
            <person name="Corton N."/>
            <person name="Hauser H."/>
            <person name="Gamble J."/>
            <person name="Gilderthorp R."/>
            <person name="Marcello L."/>
            <person name="McQuillan J."/>
            <person name="Otto T.D."/>
            <person name="Quail M.A."/>
            <person name="Sanders M.J."/>
            <person name="van Tonder A."/>
            <person name="Ginger M.L."/>
            <person name="Field M.C."/>
            <person name="Barry J.D."/>
            <person name="Hertz-Fowler C."/>
            <person name="Berriman M."/>
        </authorList>
    </citation>
    <scope>NUCLEOTIDE SEQUENCE</scope>
    <source>
        <strain evidence="1">Y486</strain>
    </source>
</reference>
<sequence length="116" mass="13478">MPLLSDITNILSLWHPAFHCVTSFYGFKSLIQQVNVITCWGNRVSCITHECQYCPWNRLASGCPNLNKSPMSINDRIPKGRTTFWRKKKQLEIFTYVSHRLYPSPTPDHHPHTPPK</sequence>
<gene>
    <name evidence="1" type="ORF">TVY486_0304220</name>
</gene>
<name>G0TTG8_TRYVY</name>
<evidence type="ECO:0000313" key="1">
    <source>
        <dbReference type="EMBL" id="CCC47249.1"/>
    </source>
</evidence>
<protein>
    <submittedName>
        <fullName evidence="1">Uncharacterized protein</fullName>
    </submittedName>
</protein>
<accession>G0TTG8</accession>
<dbReference type="EMBL" id="HE573019">
    <property type="protein sequence ID" value="CCC47249.1"/>
    <property type="molecule type" value="Genomic_DNA"/>
</dbReference>
<proteinExistence type="predicted"/>
<dbReference type="AlphaFoldDB" id="G0TTG8"/>